<dbReference type="AlphaFoldDB" id="A0AAE0SHG3"/>
<dbReference type="GO" id="GO:0019901">
    <property type="term" value="F:protein kinase binding"/>
    <property type="evidence" value="ECO:0007669"/>
    <property type="project" value="TreeGrafter"/>
</dbReference>
<dbReference type="SMART" id="SM00228">
    <property type="entry name" value="PDZ"/>
    <property type="match status" value="1"/>
</dbReference>
<evidence type="ECO:0000256" key="9">
    <source>
        <dbReference type="ARBA" id="ARBA00075222"/>
    </source>
</evidence>
<evidence type="ECO:0000259" key="10">
    <source>
        <dbReference type="PROSITE" id="PS50106"/>
    </source>
</evidence>
<reference evidence="11" key="2">
    <citation type="journal article" date="2021" name="Genome Biol. Evol.">
        <title>Developing a high-quality reference genome for a parasitic bivalve with doubly uniparental inheritance (Bivalvia: Unionida).</title>
        <authorList>
            <person name="Smith C.H."/>
        </authorList>
    </citation>
    <scope>NUCLEOTIDE SEQUENCE</scope>
    <source>
        <strain evidence="11">CHS0354</strain>
        <tissue evidence="11">Mantle</tissue>
    </source>
</reference>
<proteinExistence type="predicted"/>
<evidence type="ECO:0000256" key="3">
    <source>
        <dbReference type="ARBA" id="ARBA00022787"/>
    </source>
</evidence>
<dbReference type="EMBL" id="JAEAOA010000520">
    <property type="protein sequence ID" value="KAK3591783.1"/>
    <property type="molecule type" value="Genomic_DNA"/>
</dbReference>
<comment type="subunit">
    <text evidence="7">Binds (via the PDZ domain) to isoform 2A of SYNJ2 (via the unique motif in the C-terminus). Interacts (via C-terminus) with RALBP1. Interacts (via PDZ domain) with ACVR2A (via C-terminus) and ACVR2B (via C-terminus). Forms a ternary complex with ACVR2A and RALBP1. Interacts with MAPK12. Interacts with DLL1; enhances DLL1 protein stability, and promotes notch signaling in endothelial cells.</text>
</comment>
<comment type="caution">
    <text evidence="11">The sequence shown here is derived from an EMBL/GenBank/DDBJ whole genome shotgun (WGS) entry which is preliminary data.</text>
</comment>
<dbReference type="FunFam" id="2.30.42.10:FF:000161">
    <property type="entry name" value="Synaptojanin-2-binding protein"/>
    <property type="match status" value="1"/>
</dbReference>
<dbReference type="GO" id="GO:0016323">
    <property type="term" value="C:basolateral plasma membrane"/>
    <property type="evidence" value="ECO:0007669"/>
    <property type="project" value="TreeGrafter"/>
</dbReference>
<protein>
    <recommendedName>
        <fullName evidence="8">Synaptojanin-2-binding protein</fullName>
    </recommendedName>
    <alternativeName>
        <fullName evidence="9">Mitochondrial outer membrane protein 25</fullName>
    </alternativeName>
</protein>
<dbReference type="Proteomes" id="UP001195483">
    <property type="component" value="Unassembled WGS sequence"/>
</dbReference>
<keyword evidence="2" id="KW-0812">Transmembrane</keyword>
<gene>
    <name evidence="11" type="ORF">CHS0354_007632</name>
</gene>
<dbReference type="InterPro" id="IPR036034">
    <property type="entry name" value="PDZ_sf"/>
</dbReference>
<name>A0AAE0SHG3_9BIVA</name>
<dbReference type="GO" id="GO:0097120">
    <property type="term" value="P:receptor localization to synapse"/>
    <property type="evidence" value="ECO:0007669"/>
    <property type="project" value="TreeGrafter"/>
</dbReference>
<dbReference type="GO" id="GO:0030054">
    <property type="term" value="C:cell junction"/>
    <property type="evidence" value="ECO:0007669"/>
    <property type="project" value="TreeGrafter"/>
</dbReference>
<feature type="domain" description="PDZ" evidence="10">
    <location>
        <begin position="8"/>
        <end position="95"/>
    </location>
</feature>
<sequence length="105" mass="11270">MADIPSTEIILDRGDAGLGFNIRGGVDIPHVQGDTGIFVTKIRENGAAFKDGRLKEGDKILEINGLKLDHVTHSEAVKCFVEAGTSVHLIVQHGAEEAICNKHRG</sequence>
<dbReference type="GO" id="GO:0098609">
    <property type="term" value="P:cell-cell adhesion"/>
    <property type="evidence" value="ECO:0007669"/>
    <property type="project" value="TreeGrafter"/>
</dbReference>
<keyword evidence="5" id="KW-0496">Mitochondrion</keyword>
<dbReference type="Pfam" id="PF00595">
    <property type="entry name" value="PDZ"/>
    <property type="match status" value="1"/>
</dbReference>
<dbReference type="PROSITE" id="PS50106">
    <property type="entry name" value="PDZ"/>
    <property type="match status" value="1"/>
</dbReference>
<dbReference type="InterPro" id="IPR050614">
    <property type="entry name" value="Synaptic_Scaffolding_LAP-MAGUK"/>
</dbReference>
<keyword evidence="4" id="KW-1133">Transmembrane helix</keyword>
<dbReference type="SUPFAM" id="SSF50156">
    <property type="entry name" value="PDZ domain-like"/>
    <property type="match status" value="1"/>
</dbReference>
<dbReference type="GO" id="GO:0043113">
    <property type="term" value="P:receptor clustering"/>
    <property type="evidence" value="ECO:0007669"/>
    <property type="project" value="TreeGrafter"/>
</dbReference>
<evidence type="ECO:0000313" key="12">
    <source>
        <dbReference type="Proteomes" id="UP001195483"/>
    </source>
</evidence>
<organism evidence="11 12">
    <name type="scientific">Potamilus streckersoni</name>
    <dbReference type="NCBI Taxonomy" id="2493646"/>
    <lineage>
        <taxon>Eukaryota</taxon>
        <taxon>Metazoa</taxon>
        <taxon>Spiralia</taxon>
        <taxon>Lophotrochozoa</taxon>
        <taxon>Mollusca</taxon>
        <taxon>Bivalvia</taxon>
        <taxon>Autobranchia</taxon>
        <taxon>Heteroconchia</taxon>
        <taxon>Palaeoheterodonta</taxon>
        <taxon>Unionida</taxon>
        <taxon>Unionoidea</taxon>
        <taxon>Unionidae</taxon>
        <taxon>Ambleminae</taxon>
        <taxon>Lampsilini</taxon>
        <taxon>Potamilus</taxon>
    </lineage>
</organism>
<comment type="subcellular location">
    <subcellularLocation>
        <location evidence="1">Mitochondrion outer membrane</location>
    </subcellularLocation>
</comment>
<evidence type="ECO:0000256" key="6">
    <source>
        <dbReference type="ARBA" id="ARBA00023136"/>
    </source>
</evidence>
<accession>A0AAE0SHG3</accession>
<reference evidence="11" key="3">
    <citation type="submission" date="2023-05" db="EMBL/GenBank/DDBJ databases">
        <authorList>
            <person name="Smith C.H."/>
        </authorList>
    </citation>
    <scope>NUCLEOTIDE SEQUENCE</scope>
    <source>
        <strain evidence="11">CHS0354</strain>
        <tissue evidence="11">Mantle</tissue>
    </source>
</reference>
<dbReference type="PANTHER" id="PTHR23119:SF51">
    <property type="entry name" value="DISKS LARGE 1 TUMOR SUPPRESSOR PROTEIN"/>
    <property type="match status" value="1"/>
</dbReference>
<dbReference type="InterPro" id="IPR001478">
    <property type="entry name" value="PDZ"/>
</dbReference>
<evidence type="ECO:0000256" key="1">
    <source>
        <dbReference type="ARBA" id="ARBA00004294"/>
    </source>
</evidence>
<keyword evidence="3" id="KW-1000">Mitochondrion outer membrane</keyword>
<keyword evidence="6" id="KW-0472">Membrane</keyword>
<dbReference type="GO" id="GO:0045197">
    <property type="term" value="P:establishment or maintenance of epithelial cell apical/basal polarity"/>
    <property type="evidence" value="ECO:0007669"/>
    <property type="project" value="TreeGrafter"/>
</dbReference>
<evidence type="ECO:0000256" key="2">
    <source>
        <dbReference type="ARBA" id="ARBA00022692"/>
    </source>
</evidence>
<evidence type="ECO:0000256" key="4">
    <source>
        <dbReference type="ARBA" id="ARBA00022989"/>
    </source>
</evidence>
<keyword evidence="12" id="KW-1185">Reference proteome</keyword>
<dbReference type="GO" id="GO:0005741">
    <property type="term" value="C:mitochondrial outer membrane"/>
    <property type="evidence" value="ECO:0007669"/>
    <property type="project" value="UniProtKB-SubCell"/>
</dbReference>
<evidence type="ECO:0000256" key="7">
    <source>
        <dbReference type="ARBA" id="ARBA00063547"/>
    </source>
</evidence>
<dbReference type="Gene3D" id="2.30.42.10">
    <property type="match status" value="1"/>
</dbReference>
<reference evidence="11" key="1">
    <citation type="journal article" date="2021" name="Genome Biol. Evol.">
        <title>A High-Quality Reference Genome for a Parasitic Bivalve with Doubly Uniparental Inheritance (Bivalvia: Unionida).</title>
        <authorList>
            <person name="Smith C.H."/>
        </authorList>
    </citation>
    <scope>NUCLEOTIDE SEQUENCE</scope>
    <source>
        <strain evidence="11">CHS0354</strain>
    </source>
</reference>
<dbReference type="PANTHER" id="PTHR23119">
    <property type="entry name" value="DISCS LARGE"/>
    <property type="match status" value="1"/>
</dbReference>
<evidence type="ECO:0000313" key="11">
    <source>
        <dbReference type="EMBL" id="KAK3591783.1"/>
    </source>
</evidence>
<evidence type="ECO:0000256" key="8">
    <source>
        <dbReference type="ARBA" id="ARBA00070337"/>
    </source>
</evidence>
<evidence type="ECO:0000256" key="5">
    <source>
        <dbReference type="ARBA" id="ARBA00023128"/>
    </source>
</evidence>